<dbReference type="AlphaFoldDB" id="X1GYW6"/>
<reference evidence="1" key="1">
    <citation type="journal article" date="2014" name="Front. Microbiol.">
        <title>High frequency of phylogenetically diverse reductive dehalogenase-homologous genes in deep subseafloor sedimentary metagenomes.</title>
        <authorList>
            <person name="Kawai M."/>
            <person name="Futagami T."/>
            <person name="Toyoda A."/>
            <person name="Takaki Y."/>
            <person name="Nishi S."/>
            <person name="Hori S."/>
            <person name="Arai W."/>
            <person name="Tsubouchi T."/>
            <person name="Morono Y."/>
            <person name="Uchiyama I."/>
            <person name="Ito T."/>
            <person name="Fujiyama A."/>
            <person name="Inagaki F."/>
            <person name="Takami H."/>
        </authorList>
    </citation>
    <scope>NUCLEOTIDE SEQUENCE</scope>
    <source>
        <strain evidence="1">Expedition CK06-06</strain>
    </source>
</reference>
<accession>X1GYW6</accession>
<organism evidence="1">
    <name type="scientific">marine sediment metagenome</name>
    <dbReference type="NCBI Taxonomy" id="412755"/>
    <lineage>
        <taxon>unclassified sequences</taxon>
        <taxon>metagenomes</taxon>
        <taxon>ecological metagenomes</taxon>
    </lineage>
</organism>
<gene>
    <name evidence="1" type="ORF">S03H2_33702</name>
</gene>
<name>X1GYW6_9ZZZZ</name>
<dbReference type="EMBL" id="BARU01020530">
    <property type="protein sequence ID" value="GAH50025.1"/>
    <property type="molecule type" value="Genomic_DNA"/>
</dbReference>
<evidence type="ECO:0000313" key="1">
    <source>
        <dbReference type="EMBL" id="GAH50025.1"/>
    </source>
</evidence>
<protein>
    <submittedName>
        <fullName evidence="1">Uncharacterized protein</fullName>
    </submittedName>
</protein>
<proteinExistence type="predicted"/>
<sequence length="36" mass="4170">DEIALVNIRCESWVKQKKLVQLDGMVLDMVVPLEKE</sequence>
<feature type="non-terminal residue" evidence="1">
    <location>
        <position position="1"/>
    </location>
</feature>
<comment type="caution">
    <text evidence="1">The sequence shown here is derived from an EMBL/GenBank/DDBJ whole genome shotgun (WGS) entry which is preliminary data.</text>
</comment>